<accession>A0AAQ4CU68</accession>
<dbReference type="GO" id="GO:0032259">
    <property type="term" value="P:methylation"/>
    <property type="evidence" value="ECO:0007669"/>
    <property type="project" value="UniProtKB-KW"/>
</dbReference>
<dbReference type="HAMAP" id="MF_00787">
    <property type="entry name" value="CbiD"/>
    <property type="match status" value="1"/>
</dbReference>
<dbReference type="SUPFAM" id="SSF111342">
    <property type="entry name" value="CbiD-like"/>
    <property type="match status" value="1"/>
</dbReference>
<dbReference type="AlphaFoldDB" id="A0AAQ4CU68"/>
<reference evidence="6 7" key="1">
    <citation type="journal article" date="2022" name="Microbiol. Resour. Announc.">
        <title>Complete Genome Sequence of the Hyperthermophilic and Acidophilic Archaeon Saccharolobus caldissimus Strain HS-3T.</title>
        <authorList>
            <person name="Sakai H.D."/>
            <person name="Kurosawa N."/>
        </authorList>
    </citation>
    <scope>NUCLEOTIDE SEQUENCE [LARGE SCALE GENOMIC DNA]</scope>
    <source>
        <strain evidence="6 7">JCM32116</strain>
    </source>
</reference>
<proteinExistence type="inferred from homology"/>
<evidence type="ECO:0000256" key="5">
    <source>
        <dbReference type="HAMAP-Rule" id="MF_00787"/>
    </source>
</evidence>
<comment type="catalytic activity">
    <reaction evidence="5">
        <text>Co-precorrin-5B + S-adenosyl-L-methionine = Co-precorrin-6A + S-adenosyl-L-homocysteine</text>
        <dbReference type="Rhea" id="RHEA:26285"/>
        <dbReference type="ChEBI" id="CHEBI:57856"/>
        <dbReference type="ChEBI" id="CHEBI:59789"/>
        <dbReference type="ChEBI" id="CHEBI:60063"/>
        <dbReference type="ChEBI" id="CHEBI:60064"/>
        <dbReference type="EC" id="2.1.1.195"/>
    </reaction>
</comment>
<organism evidence="6 7">
    <name type="scientific">Saccharolobus caldissimus</name>
    <dbReference type="NCBI Taxonomy" id="1702097"/>
    <lineage>
        <taxon>Archaea</taxon>
        <taxon>Thermoproteota</taxon>
        <taxon>Thermoprotei</taxon>
        <taxon>Sulfolobales</taxon>
        <taxon>Sulfolobaceae</taxon>
        <taxon>Saccharolobus</taxon>
    </lineage>
</organism>
<dbReference type="PIRSF" id="PIRSF026782">
    <property type="entry name" value="CbiD"/>
    <property type="match status" value="1"/>
</dbReference>
<dbReference type="GO" id="GO:0019251">
    <property type="term" value="P:anaerobic cobalamin biosynthetic process"/>
    <property type="evidence" value="ECO:0007669"/>
    <property type="project" value="UniProtKB-UniRule"/>
</dbReference>
<evidence type="ECO:0000256" key="4">
    <source>
        <dbReference type="ARBA" id="ARBA00022691"/>
    </source>
</evidence>
<comment type="similarity">
    <text evidence="5">Belongs to the CbiD family.</text>
</comment>
<dbReference type="KEGG" id="scas:SACC_23660"/>
<comment type="function">
    <text evidence="5">Catalyzes the methylation of C-1 in cobalt-precorrin-5B to form cobalt-precorrin-6A.</text>
</comment>
<keyword evidence="4 5" id="KW-0949">S-adenosyl-L-methionine</keyword>
<dbReference type="Pfam" id="PF01888">
    <property type="entry name" value="CbiD"/>
    <property type="match status" value="1"/>
</dbReference>
<dbReference type="GeneID" id="68867090"/>
<keyword evidence="2 5" id="KW-0489">Methyltransferase</keyword>
<dbReference type="EMBL" id="AP025226">
    <property type="protein sequence ID" value="BDB99349.1"/>
    <property type="molecule type" value="Genomic_DNA"/>
</dbReference>
<dbReference type="InterPro" id="IPR036074">
    <property type="entry name" value="CbiD_sf"/>
</dbReference>
<dbReference type="RefSeq" id="WP_229569667.1">
    <property type="nucleotide sequence ID" value="NZ_AP025226.1"/>
</dbReference>
<sequence>MIINTLKRFGITTGAAAAAASKAAVITLMTGEIPKSVVIPTPIGLRLEIQVEKVEKIKELVCAEVRKFSGDNPDILNGIIIRSCVKLNDRSSDVTILGGKGIGIVTRDGLKVNVGEKAISPIVKEMIISAIREVTDKGIEVLIEVPEGEVIAERTMNKLVGIVGGISILGTTGIETPVSDEEYIDHIKCELNVIRQSFEYVVIAPGNTAAKLSSLLFDSNAIVKVGDRIGESIKIASSMFKKVILAGLPAKLLKVYAGILNTHYSQGDARIESLTHASVLAKLPYDIIVKIANSLTVEEAFTYMSKEERKKVMEIVAERIISRIRSFNENTNFCVIIFDYDNEILSRVGC</sequence>
<dbReference type="GO" id="GO:0008168">
    <property type="term" value="F:methyltransferase activity"/>
    <property type="evidence" value="ECO:0007669"/>
    <property type="project" value="UniProtKB-UniRule"/>
</dbReference>
<dbReference type="Gene3D" id="3.30.2110.10">
    <property type="entry name" value="CbiD-like"/>
    <property type="match status" value="1"/>
</dbReference>
<dbReference type="PANTHER" id="PTHR35863:SF1">
    <property type="entry name" value="COBALT-PRECORRIN-5B C(1)-METHYLTRANSFERASE"/>
    <property type="match status" value="1"/>
</dbReference>
<dbReference type="Proteomes" id="UP001319921">
    <property type="component" value="Chromosome"/>
</dbReference>
<dbReference type="NCBIfam" id="TIGR00312">
    <property type="entry name" value="cbiD"/>
    <property type="match status" value="1"/>
</dbReference>
<dbReference type="InterPro" id="IPR002748">
    <property type="entry name" value="CbiD"/>
</dbReference>
<keyword evidence="7" id="KW-1185">Reference proteome</keyword>
<name>A0AAQ4CU68_9CREN</name>
<dbReference type="PANTHER" id="PTHR35863">
    <property type="entry name" value="COBALT-PRECORRIN-5B C(1)-METHYLTRANSFERASE"/>
    <property type="match status" value="1"/>
</dbReference>
<evidence type="ECO:0000256" key="2">
    <source>
        <dbReference type="ARBA" id="ARBA00022603"/>
    </source>
</evidence>
<comment type="pathway">
    <text evidence="5">Cofactor biosynthesis; adenosylcobalamin biosynthesis; cob(II)yrinate a,c-diamide from sirohydrochlorin (anaerobic route): step 6/10.</text>
</comment>
<evidence type="ECO:0000256" key="3">
    <source>
        <dbReference type="ARBA" id="ARBA00022679"/>
    </source>
</evidence>
<gene>
    <name evidence="5" type="primary">cbiD</name>
    <name evidence="6" type="ORF">SACC_23660</name>
</gene>
<evidence type="ECO:0000313" key="6">
    <source>
        <dbReference type="EMBL" id="BDB99349.1"/>
    </source>
</evidence>
<protein>
    <recommendedName>
        <fullName evidence="5">Cobalt-precorrin-5B C(1)-methyltransferase</fullName>
        <ecNumber evidence="5">2.1.1.195</ecNumber>
    </recommendedName>
    <alternativeName>
        <fullName evidence="5">Cobalt-precorrin-6A synthase</fullName>
    </alternativeName>
</protein>
<evidence type="ECO:0000313" key="7">
    <source>
        <dbReference type="Proteomes" id="UP001319921"/>
    </source>
</evidence>
<dbReference type="EC" id="2.1.1.195" evidence="5"/>
<evidence type="ECO:0000256" key="1">
    <source>
        <dbReference type="ARBA" id="ARBA00022573"/>
    </source>
</evidence>
<keyword evidence="3 5" id="KW-0808">Transferase</keyword>
<keyword evidence="1 5" id="KW-0169">Cobalamin biosynthesis</keyword>